<protein>
    <submittedName>
        <fullName evidence="3">Uncharacterized protein</fullName>
    </submittedName>
</protein>
<organism evidence="3 4">
    <name type="scientific">Rhizophagus irregularis</name>
    <dbReference type="NCBI Taxonomy" id="588596"/>
    <lineage>
        <taxon>Eukaryota</taxon>
        <taxon>Fungi</taxon>
        <taxon>Fungi incertae sedis</taxon>
        <taxon>Mucoromycota</taxon>
        <taxon>Glomeromycotina</taxon>
        <taxon>Glomeromycetes</taxon>
        <taxon>Glomerales</taxon>
        <taxon>Glomeraceae</taxon>
        <taxon>Rhizophagus</taxon>
    </lineage>
</organism>
<evidence type="ECO:0000313" key="3">
    <source>
        <dbReference type="EMBL" id="PKY59765.1"/>
    </source>
</evidence>
<accession>A0A2I1HLM5</accession>
<dbReference type="VEuPathDB" id="FungiDB:FUN_012974"/>
<name>A0A2I1HLM5_9GLOM</name>
<dbReference type="VEuPathDB" id="FungiDB:RhiirA1_400970"/>
<keyword evidence="1" id="KW-0175">Coiled coil</keyword>
<feature type="region of interest" description="Disordered" evidence="2">
    <location>
        <begin position="1"/>
        <end position="21"/>
    </location>
</feature>
<feature type="coiled-coil region" evidence="1">
    <location>
        <begin position="43"/>
        <end position="77"/>
    </location>
</feature>
<dbReference type="VEuPathDB" id="FungiDB:RhiirFUN_019960"/>
<dbReference type="AlphaFoldDB" id="A0A2I1HLM5"/>
<evidence type="ECO:0000256" key="1">
    <source>
        <dbReference type="SAM" id="Coils"/>
    </source>
</evidence>
<evidence type="ECO:0000256" key="2">
    <source>
        <dbReference type="SAM" id="MobiDB-lite"/>
    </source>
</evidence>
<comment type="caution">
    <text evidence="3">The sequence shown here is derived from an EMBL/GenBank/DDBJ whole genome shotgun (WGS) entry which is preliminary data.</text>
</comment>
<reference evidence="3 4" key="1">
    <citation type="submission" date="2015-10" db="EMBL/GenBank/DDBJ databases">
        <title>Genome analyses suggest a sexual origin of heterokaryosis in a supposedly ancient asexual fungus.</title>
        <authorList>
            <person name="Ropars J."/>
            <person name="Sedzielewska K."/>
            <person name="Noel J."/>
            <person name="Charron P."/>
            <person name="Farinelli L."/>
            <person name="Marton T."/>
            <person name="Kruger M."/>
            <person name="Pelin A."/>
            <person name="Brachmann A."/>
            <person name="Corradi N."/>
        </authorList>
    </citation>
    <scope>NUCLEOTIDE SEQUENCE [LARGE SCALE GENOMIC DNA]</scope>
    <source>
        <strain evidence="3 4">A4</strain>
    </source>
</reference>
<keyword evidence="4" id="KW-1185">Reference proteome</keyword>
<dbReference type="EMBL" id="LLXI01003752">
    <property type="protein sequence ID" value="PKY59765.1"/>
    <property type="molecule type" value="Genomic_DNA"/>
</dbReference>
<evidence type="ECO:0000313" key="4">
    <source>
        <dbReference type="Proteomes" id="UP000234323"/>
    </source>
</evidence>
<sequence length="171" mass="20099">MARMELTDQKHPSDSIVSKQEDIRGTEKTAWLFGLDEQNVRAYKALSGQIRELEKKLDNYHSEYNSFKKTVRRLERNEEDLYVQLLDKCVDRETVVNLIHKIVPILINEKSKGSAYSFESSEDSDLVEIIEKFHGYWVREERAVPHAFVPLAKQQSRARSRKVKQDPEEYI</sequence>
<dbReference type="Proteomes" id="UP000234323">
    <property type="component" value="Unassembled WGS sequence"/>
</dbReference>
<proteinExistence type="predicted"/>
<gene>
    <name evidence="3" type="ORF">RhiirA4_482781</name>
</gene>